<feature type="compositionally biased region" description="Basic and acidic residues" evidence="1">
    <location>
        <begin position="1"/>
        <end position="20"/>
    </location>
</feature>
<dbReference type="SUPFAM" id="SSF51735">
    <property type="entry name" value="NAD(P)-binding Rossmann-fold domains"/>
    <property type="match status" value="1"/>
</dbReference>
<dbReference type="InterPro" id="IPR036291">
    <property type="entry name" value="NAD(P)-bd_dom_sf"/>
</dbReference>
<dbReference type="PANTHER" id="PTHR32487:SF0">
    <property type="entry name" value="3-OXO-DELTA(4,5)-STEROID 5-BETA-REDUCTASE"/>
    <property type="match status" value="1"/>
</dbReference>
<dbReference type="EMBL" id="JYFN01000139">
    <property type="protein sequence ID" value="KJE19285.1"/>
    <property type="molecule type" value="Genomic_DNA"/>
</dbReference>
<comment type="caution">
    <text evidence="3">The sequence shown here is derived from an EMBL/GenBank/DDBJ whole genome shotgun (WGS) entry which is preliminary data.</text>
</comment>
<evidence type="ECO:0000313" key="3">
    <source>
        <dbReference type="EMBL" id="KJE19285.1"/>
    </source>
</evidence>
<dbReference type="Proteomes" id="UP000032545">
    <property type="component" value="Unassembled WGS sequence"/>
</dbReference>
<gene>
    <name evidence="3" type="ORF">FF36_06444</name>
</gene>
<evidence type="ECO:0000313" key="4">
    <source>
        <dbReference type="Proteomes" id="UP000032545"/>
    </source>
</evidence>
<feature type="non-terminal residue" evidence="3">
    <location>
        <position position="1"/>
    </location>
</feature>
<reference evidence="3 4" key="2">
    <citation type="journal article" date="2016" name="Genome Announc.">
        <title>Permanent Draft Genome Sequences for Two Variants of Frankia sp. Strain CpI1, the First Frankia Strain Isolated from Root Nodules of Comptonia peregrina.</title>
        <authorList>
            <person name="Oshone R."/>
            <person name="Hurst S.G.IV."/>
            <person name="Abebe-Akele F."/>
            <person name="Simpson S."/>
            <person name="Morris K."/>
            <person name="Thomas W.K."/>
            <person name="Tisa L.S."/>
        </authorList>
    </citation>
    <scope>NUCLEOTIDE SEQUENCE [LARGE SCALE GENOMIC DNA]</scope>
    <source>
        <strain evidence="4">CpI1-S</strain>
    </source>
</reference>
<proteinExistence type="predicted"/>
<protein>
    <submittedName>
        <fullName evidence="3">Nucleoside-diphosphate-sugar epimerase</fullName>
    </submittedName>
</protein>
<dbReference type="Pfam" id="PF22917">
    <property type="entry name" value="PRISE"/>
    <property type="match status" value="1"/>
</dbReference>
<keyword evidence="4" id="KW-1185">Reference proteome</keyword>
<name>A0A0D8B5B5_9ACTN</name>
<evidence type="ECO:0000256" key="1">
    <source>
        <dbReference type="SAM" id="MobiDB-lite"/>
    </source>
</evidence>
<organism evidence="3 4">
    <name type="scientific">Frankia torreyi</name>
    <dbReference type="NCBI Taxonomy" id="1856"/>
    <lineage>
        <taxon>Bacteria</taxon>
        <taxon>Bacillati</taxon>
        <taxon>Actinomycetota</taxon>
        <taxon>Actinomycetes</taxon>
        <taxon>Frankiales</taxon>
        <taxon>Frankiaceae</taxon>
        <taxon>Frankia</taxon>
    </lineage>
</organism>
<dbReference type="Gene3D" id="3.40.50.720">
    <property type="entry name" value="NAD(P)-binding Rossmann-like Domain"/>
    <property type="match status" value="1"/>
</dbReference>
<feature type="region of interest" description="Disordered" evidence="1">
    <location>
        <begin position="1"/>
        <end position="35"/>
    </location>
</feature>
<reference evidence="4" key="1">
    <citation type="submission" date="2015-02" db="EMBL/GenBank/DDBJ databases">
        <title>Draft Genome of Frankia sp. CpI1-S.</title>
        <authorList>
            <person name="Oshone R.T."/>
            <person name="Ngom M."/>
            <person name="Ghodhbane-Gtari F."/>
            <person name="Gtari M."/>
            <person name="Morris K."/>
            <person name="Thomas K."/>
            <person name="Sen A."/>
            <person name="Tisa L.S."/>
        </authorList>
    </citation>
    <scope>NUCLEOTIDE SEQUENCE [LARGE SCALE GENOMIC DNA]</scope>
    <source>
        <strain evidence="4">CpI1-S</strain>
    </source>
</reference>
<evidence type="ECO:0000259" key="2">
    <source>
        <dbReference type="Pfam" id="PF22917"/>
    </source>
</evidence>
<sequence>PRPEAPRPEGNRPARTHFERTSAAGTDPEGAQTAGAQTAGNVALVVGAQGVIGRTLVEHLAGLGDWEVIGVSRRGGRPAPRVRHVAVDLLDLDATRAALGNLRAVTHVFYAAYQERPTWAELVAPNLAMLTNVVETVDAASPALRHVSLMQGYKVYGAHLGPFKTPARESDAGHMPPEFNVDQQDYLTARGRNAGWSWSAIRPSVVCGFATGNPMNLTMVLAVYASMSKELGLPLRFPGAPGAYDALLEVTDAGLLAKATVWAATTAACADQAFNINNGDLFRWSEMWPAVGRYFGLEVAATLPMSLESVMADKEELWKTMTARHGLAGHSYREVSSWRFGDAVFSWDYDMIADGSKARRFGFHEYVETETMFYALFDDLRRRRVIP</sequence>
<dbReference type="PATRIC" id="fig|1502723.3.peg.1438"/>
<dbReference type="PANTHER" id="PTHR32487">
    <property type="entry name" value="3-OXO-DELTA(4,5)-STEROID 5-BETA-REDUCTASE"/>
    <property type="match status" value="1"/>
</dbReference>
<feature type="domain" description="PRISE-like Rossmann-fold" evidence="2">
    <location>
        <begin position="92"/>
        <end position="387"/>
    </location>
</feature>
<dbReference type="AlphaFoldDB" id="A0A0D8B5B5"/>
<accession>A0A0D8B5B5</accession>
<dbReference type="InterPro" id="IPR055222">
    <property type="entry name" value="PRISE-like_Rossmann-fold"/>
</dbReference>
<dbReference type="CDD" id="cd08948">
    <property type="entry name" value="5beta-POR_like_SDR_a"/>
    <property type="match status" value="1"/>
</dbReference>